<evidence type="ECO:0000256" key="1">
    <source>
        <dbReference type="ARBA" id="ARBA00004141"/>
    </source>
</evidence>
<organism evidence="9 10">
    <name type="scientific">Cladobotryum mycophilum</name>
    <dbReference type="NCBI Taxonomy" id="491253"/>
    <lineage>
        <taxon>Eukaryota</taxon>
        <taxon>Fungi</taxon>
        <taxon>Dikarya</taxon>
        <taxon>Ascomycota</taxon>
        <taxon>Pezizomycotina</taxon>
        <taxon>Sordariomycetes</taxon>
        <taxon>Hypocreomycetidae</taxon>
        <taxon>Hypocreales</taxon>
        <taxon>Hypocreaceae</taxon>
        <taxon>Cladobotryum</taxon>
    </lineage>
</organism>
<dbReference type="PANTHER" id="PTHR33048:SF155">
    <property type="entry name" value="INTEGRAL MEMBRANE PROTEIN"/>
    <property type="match status" value="1"/>
</dbReference>
<evidence type="ECO:0000256" key="7">
    <source>
        <dbReference type="SAM" id="Phobius"/>
    </source>
</evidence>
<comment type="similarity">
    <text evidence="5">Belongs to the SAT4 family.</text>
</comment>
<keyword evidence="3 7" id="KW-1133">Transmembrane helix</keyword>
<evidence type="ECO:0000259" key="8">
    <source>
        <dbReference type="Pfam" id="PF20684"/>
    </source>
</evidence>
<evidence type="ECO:0000256" key="5">
    <source>
        <dbReference type="ARBA" id="ARBA00038359"/>
    </source>
</evidence>
<protein>
    <recommendedName>
        <fullName evidence="8">Rhodopsin domain-containing protein</fullName>
    </recommendedName>
</protein>
<name>A0ABR0SR46_9HYPO</name>
<comment type="subcellular location">
    <subcellularLocation>
        <location evidence="1">Membrane</location>
        <topology evidence="1">Multi-pass membrane protein</topology>
    </subcellularLocation>
</comment>
<feature type="region of interest" description="Disordered" evidence="6">
    <location>
        <begin position="180"/>
        <end position="200"/>
    </location>
</feature>
<evidence type="ECO:0000256" key="6">
    <source>
        <dbReference type="SAM" id="MobiDB-lite"/>
    </source>
</evidence>
<dbReference type="Pfam" id="PF20684">
    <property type="entry name" value="Fung_rhodopsin"/>
    <property type="match status" value="1"/>
</dbReference>
<feature type="domain" description="Rhodopsin" evidence="8">
    <location>
        <begin position="69"/>
        <end position="157"/>
    </location>
</feature>
<accession>A0ABR0SR46</accession>
<reference evidence="9 10" key="1">
    <citation type="submission" date="2024-01" db="EMBL/GenBank/DDBJ databases">
        <title>Complete genome of Cladobotryum mycophilum ATHUM6906.</title>
        <authorList>
            <person name="Christinaki A.C."/>
            <person name="Myridakis A.I."/>
            <person name="Kouvelis V.N."/>
        </authorList>
    </citation>
    <scope>NUCLEOTIDE SEQUENCE [LARGE SCALE GENOMIC DNA]</scope>
    <source>
        <strain evidence="9 10">ATHUM6906</strain>
    </source>
</reference>
<evidence type="ECO:0000313" key="10">
    <source>
        <dbReference type="Proteomes" id="UP001338125"/>
    </source>
</evidence>
<dbReference type="InterPro" id="IPR052337">
    <property type="entry name" value="SAT4-like"/>
</dbReference>
<evidence type="ECO:0000313" key="9">
    <source>
        <dbReference type="EMBL" id="KAK5994191.1"/>
    </source>
</evidence>
<dbReference type="Proteomes" id="UP001338125">
    <property type="component" value="Unassembled WGS sequence"/>
</dbReference>
<keyword evidence="2 7" id="KW-0812">Transmembrane</keyword>
<dbReference type="InterPro" id="IPR049326">
    <property type="entry name" value="Rhodopsin_dom_fungi"/>
</dbReference>
<dbReference type="EMBL" id="JAVFKD010000012">
    <property type="protein sequence ID" value="KAK5994191.1"/>
    <property type="molecule type" value="Genomic_DNA"/>
</dbReference>
<gene>
    <name evidence="9" type="ORF">PT974_07634</name>
</gene>
<keyword evidence="10" id="KW-1185">Reference proteome</keyword>
<dbReference type="PANTHER" id="PTHR33048">
    <property type="entry name" value="PTH11-LIKE INTEGRAL MEMBRANE PROTEIN (AFU_ORTHOLOGUE AFUA_5G11245)"/>
    <property type="match status" value="1"/>
</dbReference>
<evidence type="ECO:0000256" key="3">
    <source>
        <dbReference type="ARBA" id="ARBA00022989"/>
    </source>
</evidence>
<keyword evidence="4 7" id="KW-0472">Membrane</keyword>
<proteinExistence type="inferred from homology"/>
<evidence type="ECO:0000256" key="4">
    <source>
        <dbReference type="ARBA" id="ARBA00023136"/>
    </source>
</evidence>
<sequence>MNTIKWVYLCEFFSITSPGFGRISFAFLLLSPVPPSLGRRRFLWGIIGVQFVVDVATVIVSFAQSVCSAVDLTLAVFPTSLFWNLKMEWKQKAFLSSLMGLGVFAMIASIVKTIKLQAITQTSDLTYAMADPAIWWTLEANLVTLAISIPTLRPILTAWKKTGNPDGPSNFWPSYSRDPNSFQSWKPSQSNDATSHSFNPGPFKSIPETACVSDITADASANAFPMSHLSKAKRGSRQGPESRIIVQRDVTMSVTYSRAV</sequence>
<feature type="compositionally biased region" description="Polar residues" evidence="6">
    <location>
        <begin position="180"/>
        <end position="198"/>
    </location>
</feature>
<evidence type="ECO:0000256" key="2">
    <source>
        <dbReference type="ARBA" id="ARBA00022692"/>
    </source>
</evidence>
<feature type="transmembrane region" description="Helical" evidence="7">
    <location>
        <begin position="93"/>
        <end position="114"/>
    </location>
</feature>
<feature type="transmembrane region" description="Helical" evidence="7">
    <location>
        <begin position="42"/>
        <end position="63"/>
    </location>
</feature>
<comment type="caution">
    <text evidence="9">The sequence shown here is derived from an EMBL/GenBank/DDBJ whole genome shotgun (WGS) entry which is preliminary data.</text>
</comment>
<feature type="transmembrane region" description="Helical" evidence="7">
    <location>
        <begin position="6"/>
        <end position="30"/>
    </location>
</feature>